<protein>
    <submittedName>
        <fullName evidence="1">Uncharacterized protein</fullName>
    </submittedName>
</protein>
<sequence>MPRSVRVLILEDKYLKGCWVSVKFSFDSLRYYQKSEDLGAYQGKLSGNAIEINLRGALIKTPASIGRARGCAVFSAG</sequence>
<name>A0A139SXE4_9GAMM</name>
<proteinExistence type="predicted"/>
<gene>
    <name evidence="1" type="ORF">AXE65_09965</name>
</gene>
<dbReference type="AlphaFoldDB" id="A0A139SXE4"/>
<comment type="caution">
    <text evidence="1">The sequence shown here is derived from an EMBL/GenBank/DDBJ whole genome shotgun (WGS) entry which is preliminary data.</text>
</comment>
<accession>A0A139SXE4</accession>
<dbReference type="EMBL" id="LSZO01000036">
    <property type="protein sequence ID" value="KXU39174.1"/>
    <property type="molecule type" value="Genomic_DNA"/>
</dbReference>
<reference evidence="1 2" key="1">
    <citation type="submission" date="2016-02" db="EMBL/GenBank/DDBJ databases">
        <authorList>
            <person name="Wen L."/>
            <person name="He K."/>
            <person name="Yang H."/>
        </authorList>
    </citation>
    <scope>NUCLEOTIDE SEQUENCE [LARGE SCALE GENOMIC DNA]</scope>
    <source>
        <strain evidence="1 2">CV58</strain>
    </source>
</reference>
<dbReference type="Proteomes" id="UP000072660">
    <property type="component" value="Unassembled WGS sequence"/>
</dbReference>
<evidence type="ECO:0000313" key="1">
    <source>
        <dbReference type="EMBL" id="KXU39174.1"/>
    </source>
</evidence>
<organism evidence="1 2">
    <name type="scientific">Ventosimonas gracilis</name>
    <dbReference type="NCBI Taxonomy" id="1680762"/>
    <lineage>
        <taxon>Bacteria</taxon>
        <taxon>Pseudomonadati</taxon>
        <taxon>Pseudomonadota</taxon>
        <taxon>Gammaproteobacteria</taxon>
        <taxon>Pseudomonadales</taxon>
        <taxon>Ventosimonadaceae</taxon>
        <taxon>Ventosimonas</taxon>
    </lineage>
</organism>
<keyword evidence="2" id="KW-1185">Reference proteome</keyword>
<evidence type="ECO:0000313" key="2">
    <source>
        <dbReference type="Proteomes" id="UP000072660"/>
    </source>
</evidence>